<sequence length="80" mass="8415">MAEHKIGQLIDALGVEADLDEGDLPTDAFVILKVIKADGTVSLASARSEGLDWITRLGMVTAAATIENSGYTDTPSHDDT</sequence>
<evidence type="ECO:0000313" key="2">
    <source>
        <dbReference type="Proteomes" id="UP001257948"/>
    </source>
</evidence>
<reference evidence="2" key="1">
    <citation type="submission" date="2023-07" db="EMBL/GenBank/DDBJ databases">
        <title>Draft genome sequence of the endophytic actinobacterium Streptomyces justiciae WPN32, a potential antibiotic producer.</title>
        <authorList>
            <person name="Yasawong M."/>
            <person name="Pana W."/>
            <person name="Ganta P."/>
            <person name="Santapan N."/>
            <person name="Songngamsuk T."/>
            <person name="Phatcharaharikarn M."/>
            <person name="Kerdtoob S."/>
            <person name="Nantapong N."/>
        </authorList>
    </citation>
    <scope>NUCLEOTIDE SEQUENCE [LARGE SCALE GENOMIC DNA]</scope>
    <source>
        <strain evidence="2">WPN32</strain>
    </source>
</reference>
<name>A0ABU3M784_9ACTN</name>
<proteinExistence type="predicted"/>
<gene>
    <name evidence="1" type="ORF">RQC66_41450</name>
</gene>
<evidence type="ECO:0000313" key="1">
    <source>
        <dbReference type="EMBL" id="MDT7847208.1"/>
    </source>
</evidence>
<dbReference type="Proteomes" id="UP001257948">
    <property type="component" value="Unassembled WGS sequence"/>
</dbReference>
<organism evidence="1 2">
    <name type="scientific">Streptomyces justiciae</name>
    <dbReference type="NCBI Taxonomy" id="2780140"/>
    <lineage>
        <taxon>Bacteria</taxon>
        <taxon>Bacillati</taxon>
        <taxon>Actinomycetota</taxon>
        <taxon>Actinomycetes</taxon>
        <taxon>Kitasatosporales</taxon>
        <taxon>Streptomycetaceae</taxon>
        <taxon>Streptomyces</taxon>
    </lineage>
</organism>
<dbReference type="RefSeq" id="WP_314207401.1">
    <property type="nucleotide sequence ID" value="NZ_JAVTLL010000045.1"/>
</dbReference>
<keyword evidence="2" id="KW-1185">Reference proteome</keyword>
<comment type="caution">
    <text evidence="1">The sequence shown here is derived from an EMBL/GenBank/DDBJ whole genome shotgun (WGS) entry which is preliminary data.</text>
</comment>
<dbReference type="EMBL" id="JAVTLL010000045">
    <property type="protein sequence ID" value="MDT7847208.1"/>
    <property type="molecule type" value="Genomic_DNA"/>
</dbReference>
<accession>A0ABU3M784</accession>
<protein>
    <submittedName>
        <fullName evidence="1">Uncharacterized protein</fullName>
    </submittedName>
</protein>